<keyword evidence="2" id="KW-1185">Reference proteome</keyword>
<evidence type="ECO:0000313" key="2">
    <source>
        <dbReference type="Proteomes" id="UP000284868"/>
    </source>
</evidence>
<dbReference type="RefSeq" id="WP_118365139.1">
    <property type="nucleotide sequence ID" value="NZ_QRPK01000001.1"/>
</dbReference>
<dbReference type="Pfam" id="PF00543">
    <property type="entry name" value="P-II"/>
    <property type="match status" value="1"/>
</dbReference>
<dbReference type="AlphaFoldDB" id="A0A415PRJ1"/>
<protein>
    <recommendedName>
        <fullName evidence="3">P-II family nitrogen regulator</fullName>
    </recommendedName>
</protein>
<name>A0A415PRJ1_9FIRM</name>
<reference evidence="1 2" key="1">
    <citation type="submission" date="2018-08" db="EMBL/GenBank/DDBJ databases">
        <title>A genome reference for cultivated species of the human gut microbiota.</title>
        <authorList>
            <person name="Zou Y."/>
            <person name="Xue W."/>
            <person name="Luo G."/>
        </authorList>
    </citation>
    <scope>NUCLEOTIDE SEQUENCE [LARGE SCALE GENOMIC DNA]</scope>
    <source>
        <strain evidence="1 2">AF35-6BH</strain>
    </source>
</reference>
<accession>A0A415PRJ1</accession>
<sequence length="141" mass="15782">MLAFSISFFFFDVRVYNEKKERSDDMQLLILILKDIDKVEELLKQLAEQGIKGATTLDGHGMGEALADMDDMPMFGALRTLMATNHKQPSRVLLMVVKEEQLALISKIIKQVIGDLSKPNTGIMLSLPVQHCEGLVDDTCK</sequence>
<dbReference type="SUPFAM" id="SSF54913">
    <property type="entry name" value="GlnB-like"/>
    <property type="match status" value="1"/>
</dbReference>
<gene>
    <name evidence="1" type="ORF">DWZ83_00435</name>
</gene>
<dbReference type="OrthoDB" id="9810781at2"/>
<proteinExistence type="predicted"/>
<organism evidence="1 2">
    <name type="scientific">Amedibacillus dolichus</name>
    <dbReference type="NCBI Taxonomy" id="31971"/>
    <lineage>
        <taxon>Bacteria</taxon>
        <taxon>Bacillati</taxon>
        <taxon>Bacillota</taxon>
        <taxon>Erysipelotrichia</taxon>
        <taxon>Erysipelotrichales</taxon>
        <taxon>Erysipelotrichaceae</taxon>
        <taxon>Amedibacillus</taxon>
    </lineage>
</organism>
<dbReference type="InterPro" id="IPR011322">
    <property type="entry name" value="N-reg_PII-like_a/b"/>
</dbReference>
<dbReference type="GO" id="GO:0006808">
    <property type="term" value="P:regulation of nitrogen utilization"/>
    <property type="evidence" value="ECO:0007669"/>
    <property type="project" value="InterPro"/>
</dbReference>
<dbReference type="Proteomes" id="UP000284868">
    <property type="component" value="Unassembled WGS sequence"/>
</dbReference>
<comment type="caution">
    <text evidence="1">The sequence shown here is derived from an EMBL/GenBank/DDBJ whole genome shotgun (WGS) entry which is preliminary data.</text>
</comment>
<evidence type="ECO:0008006" key="3">
    <source>
        <dbReference type="Google" id="ProtNLM"/>
    </source>
</evidence>
<dbReference type="GO" id="GO:0030234">
    <property type="term" value="F:enzyme regulator activity"/>
    <property type="evidence" value="ECO:0007669"/>
    <property type="project" value="InterPro"/>
</dbReference>
<dbReference type="InterPro" id="IPR002187">
    <property type="entry name" value="N-reg_PII"/>
</dbReference>
<dbReference type="EMBL" id="QRPK01000001">
    <property type="protein sequence ID" value="RHM15380.1"/>
    <property type="molecule type" value="Genomic_DNA"/>
</dbReference>
<evidence type="ECO:0000313" key="1">
    <source>
        <dbReference type="EMBL" id="RHM15380.1"/>
    </source>
</evidence>